<dbReference type="InterPro" id="IPR047589">
    <property type="entry name" value="DUF11_rpt"/>
</dbReference>
<dbReference type="NCBIfam" id="TIGR04131">
    <property type="entry name" value="Bac_Flav_CTERM"/>
    <property type="match status" value="1"/>
</dbReference>
<sequence>MKKSILTRLLLRSSKVITIPDLWFVNSKRKKIVSGKKQIRFLSPQFLQTLILVLIFSSGYGQEGKKFKARYTNQSIKGNLVLIGNTMLGVTRTDAVMVLGSPIPTNLAVLTAQANSNAVYTNQANGSPWKIDPDLDGEDKEDGLANNRKSMEYIDIDNDNSTFASSSAELHIESACKKIIYAGLYWQAVYINDRSRKFNPNNENNFSGTKRLDDWEKVKFKRPWDTNYQDITADEIIFDGLNETNIRESFRNAPYLCYADVTNRLKEFGDPNGNYFVANVKATKGRRTLGSTSGWTLVIVYEDITQPSKKIVTFDGFVGVQRDANQGELTELNFTVDGFITPAGPEPVKATIGIVSQEGELAYLGDYLNIKTIGSNGKPVFKSIFNELNDVRNVFNSSITIPSAPLFTDSPVIPGAEYITKRSPSRLNTFGFDMDLININKGYLRNGQTSLDLQLTTAGDAYAVSLVTLAIDIVQPNIVIKQTVTNENNVEVKDNEVVNLGEYLKYKITFNNNGDDNAREVLIKNILPKNVIFNYPQDLTCLPNGVTVSSVVTYDANGNQLSGYNPETRTIIFEVSDSLVNIDGTPSVIEFRVKVVSCITLDSDPNFEQSCDLTITNEVSTSFTGVVNQTHFNGDSGLIYNCENIDGKTNNILSNLLFCDKQSEVLLCPPNTILSAENGFASYSWSKNPSGIPVFQSGQTITVDAIGTYYVVCTPFANPLPNQACATLKEIIEVKPFIMSDLDPLGGAFGEKIICAANNAKELTNFYLCPNSPVKTINLNIPEGVSSITWEKSNCALIPGATCPDESTACQWDTLNNNNNRNYAITSEGQYRVILSYGTNCSAPFYFNVYGEIVPTATSENIFCQTAGNITVNSPAMGTGYEYSLDKINYQTSTNLPVKIAGTYTVYIRPNSTNKAKCSYEIPNIKIEHKNLNTTHKISNSILNCFDDTASIEVTANNVRSNYVFTIYSGNEVLKTSGTIAGNTYTFDNLKSGDYNILVTTTDGCEARYPFTITGPKVLTASTQITKVPTCTPAEITVTAIGGTPPYTFTVLGNNANGEEYQKYYTGPSPMSIIIPNHNSATNYRFYVIDANNCKEVYAGLFNYNPLEVLTLKINSSKDIKCKGNLTGELSAQAKGGLGNYVFTLLDHEGLELPFNPTQSTPGNFTQLPAGLYQVSVTSGDCDPVIVPIEIKEPTLSLTHRVKYDNVTCAGLANVTIEVKASGGTGRIKYAISSFPNQFFDTGIFRGIKAGTYNITIKDENDCRIHDVITIIDPQPIHASVVQGSIKQEICIGEKTAAFSIDISGGIPPYKTSLDNRNGTYTQDQLDFDNLSGGKHTLYILDKNNCPFELAILLDIPTIVLKPTAKVSYDCESNTPGNKVTVKIDASNTNPTLIKYSLNGKEPKQDSNIFRNVPAGNHFVKVEHVSGCSEVSPLFAVDESNPPLTISLSQGGLNEIIITIKGGSGFYNSLTINDEVLKFTTKYIYYKSGDYTATVVDSNGCTATATKYFEFIDIIVPNIFTPNDSGINDGWKPLRQDNYPDIRIRIYDRYGREICVLKHEESWDGKYESANLPTGDYWYVLKLRNTRDDREFIGNVTLYR</sequence>
<reference evidence="1" key="1">
    <citation type="submission" date="2021-11" db="EMBL/GenBank/DDBJ databases">
        <title>Description of novel Flavobacterium species.</title>
        <authorList>
            <person name="Saticioglu I.B."/>
            <person name="Ay H."/>
            <person name="Altun S."/>
            <person name="Duman M."/>
        </authorList>
    </citation>
    <scope>NUCLEOTIDE SEQUENCE</scope>
    <source>
        <strain evidence="1">F-126</strain>
    </source>
</reference>
<organism evidence="1 2">
    <name type="scientific">Flavobacterium lipolyticum</name>
    <dbReference type="NCBI Taxonomy" id="2893754"/>
    <lineage>
        <taxon>Bacteria</taxon>
        <taxon>Pseudomonadati</taxon>
        <taxon>Bacteroidota</taxon>
        <taxon>Flavobacteriia</taxon>
        <taxon>Flavobacteriales</taxon>
        <taxon>Flavobacteriaceae</taxon>
        <taxon>Flavobacterium</taxon>
    </lineage>
</organism>
<gene>
    <name evidence="1" type="ORF">LNQ34_18550</name>
</gene>
<dbReference type="Proteomes" id="UP001430700">
    <property type="component" value="Unassembled WGS sequence"/>
</dbReference>
<proteinExistence type="predicted"/>
<dbReference type="NCBIfam" id="TIGR01451">
    <property type="entry name" value="B_ant_repeat"/>
    <property type="match status" value="1"/>
</dbReference>
<dbReference type="InterPro" id="IPR026341">
    <property type="entry name" value="T9SS_type_B"/>
</dbReference>
<evidence type="ECO:0000313" key="2">
    <source>
        <dbReference type="Proteomes" id="UP001430700"/>
    </source>
</evidence>
<dbReference type="EMBL" id="JAJJMN010000002">
    <property type="protein sequence ID" value="MCC9019774.1"/>
    <property type="molecule type" value="Genomic_DNA"/>
</dbReference>
<protein>
    <submittedName>
        <fullName evidence="1">T9SS type B sorting domain-containing protein</fullName>
    </submittedName>
</protein>
<keyword evidence="2" id="KW-1185">Reference proteome</keyword>
<dbReference type="RefSeq" id="WP_230000808.1">
    <property type="nucleotide sequence ID" value="NZ_JAJJMN010000002.1"/>
</dbReference>
<dbReference type="Pfam" id="PF13573">
    <property type="entry name" value="SprB"/>
    <property type="match status" value="1"/>
</dbReference>
<dbReference type="InterPro" id="IPR025667">
    <property type="entry name" value="SprB_repeat"/>
</dbReference>
<name>A0ABS8M526_9FLAO</name>
<dbReference type="Pfam" id="PF13585">
    <property type="entry name" value="CHU_C"/>
    <property type="match status" value="1"/>
</dbReference>
<accession>A0ABS8M526</accession>
<evidence type="ECO:0000313" key="1">
    <source>
        <dbReference type="EMBL" id="MCC9019774.1"/>
    </source>
</evidence>
<comment type="caution">
    <text evidence="1">The sequence shown here is derived from an EMBL/GenBank/DDBJ whole genome shotgun (WGS) entry which is preliminary data.</text>
</comment>